<dbReference type="HOGENOM" id="CLU_3008300_0_0_11"/>
<evidence type="ECO:0000256" key="1">
    <source>
        <dbReference type="SAM" id="MobiDB-lite"/>
    </source>
</evidence>
<organism evidence="2 3">
    <name type="scientific">Kitasatospora setae (strain ATCC 33774 / DSM 43861 / JCM 3304 / KCC A-0304 / NBRC 14216 / KM-6054)</name>
    <name type="common">Streptomyces setae</name>
    <dbReference type="NCBI Taxonomy" id="452652"/>
    <lineage>
        <taxon>Bacteria</taxon>
        <taxon>Bacillati</taxon>
        <taxon>Actinomycetota</taxon>
        <taxon>Actinomycetes</taxon>
        <taxon>Kitasatosporales</taxon>
        <taxon>Streptomycetaceae</taxon>
        <taxon>Kitasatospora</taxon>
    </lineage>
</organism>
<feature type="region of interest" description="Disordered" evidence="1">
    <location>
        <begin position="24"/>
        <end position="56"/>
    </location>
</feature>
<dbReference type="AlphaFoldDB" id="E4N061"/>
<evidence type="ECO:0000313" key="2">
    <source>
        <dbReference type="EMBL" id="BAJ31389.1"/>
    </source>
</evidence>
<gene>
    <name evidence="2" type="ordered locus">KSE_56160</name>
</gene>
<dbReference type="eggNOG" id="COG3217">
    <property type="taxonomic scope" value="Bacteria"/>
</dbReference>
<keyword evidence="3" id="KW-1185">Reference proteome</keyword>
<evidence type="ECO:0000313" key="3">
    <source>
        <dbReference type="Proteomes" id="UP000007076"/>
    </source>
</evidence>
<sequence length="56" mass="5876">MIVTALHRHPVESLLGETVTRARIDARGLDGDRRHRGSEVSGSGGAGGVRPSGSWP</sequence>
<feature type="compositionally biased region" description="Basic and acidic residues" evidence="1">
    <location>
        <begin position="24"/>
        <end position="33"/>
    </location>
</feature>
<name>E4N061_KITSK</name>
<dbReference type="Proteomes" id="UP000007076">
    <property type="component" value="Chromosome"/>
</dbReference>
<proteinExistence type="predicted"/>
<dbReference type="EMBL" id="AP010968">
    <property type="protein sequence ID" value="BAJ31389.1"/>
    <property type="molecule type" value="Genomic_DNA"/>
</dbReference>
<reference evidence="2 3" key="1">
    <citation type="journal article" date="2010" name="DNA Res.">
        <title>Genome sequence of Kitasatospora setae NBRC 14216T: an evolutionary snapshot of the family Streptomycetaceae.</title>
        <authorList>
            <person name="Ichikawa N."/>
            <person name="Oguchi A."/>
            <person name="Ikeda H."/>
            <person name="Ishikawa J."/>
            <person name="Kitani S."/>
            <person name="Watanabe Y."/>
            <person name="Nakamura S."/>
            <person name="Katano Y."/>
            <person name="Kishi E."/>
            <person name="Sasagawa M."/>
            <person name="Ankai A."/>
            <person name="Fukui S."/>
            <person name="Hashimoto Y."/>
            <person name="Kamata S."/>
            <person name="Otoguro M."/>
            <person name="Tanikawa S."/>
            <person name="Nihira T."/>
            <person name="Horinouchi S."/>
            <person name="Ohnishi Y."/>
            <person name="Hayakawa M."/>
            <person name="Kuzuyama T."/>
            <person name="Arisawa A."/>
            <person name="Nomoto F."/>
            <person name="Miura H."/>
            <person name="Takahashi Y."/>
            <person name="Fujita N."/>
        </authorList>
    </citation>
    <scope>NUCLEOTIDE SEQUENCE [LARGE SCALE GENOMIC DNA]</scope>
    <source>
        <strain evidence="3">ATCC 33774 / DSM 43861 / JCM 3304 / KCC A-0304 / NBRC 14216 / KM-6054</strain>
    </source>
</reference>
<dbReference type="RefSeq" id="WP_014138686.1">
    <property type="nucleotide sequence ID" value="NC_016109.1"/>
</dbReference>
<protein>
    <recommendedName>
        <fullName evidence="4">MOSC domain-containing protein</fullName>
    </recommendedName>
</protein>
<dbReference type="KEGG" id="ksk:KSE_56160"/>
<dbReference type="PATRIC" id="fig|452652.3.peg.5623"/>
<evidence type="ECO:0008006" key="4">
    <source>
        <dbReference type="Google" id="ProtNLM"/>
    </source>
</evidence>
<accession>E4N061</accession>